<keyword evidence="4" id="KW-0808">Transferase</keyword>
<dbReference type="InterPro" id="IPR051612">
    <property type="entry name" value="Teichoic_Acid_Biosynth"/>
</dbReference>
<evidence type="ECO:0000256" key="1">
    <source>
        <dbReference type="ARBA" id="ARBA00004202"/>
    </source>
</evidence>
<dbReference type="CDD" id="cd00761">
    <property type="entry name" value="Glyco_tranf_GTA_type"/>
    <property type="match status" value="1"/>
</dbReference>
<dbReference type="Gene3D" id="3.90.550.10">
    <property type="entry name" value="Spore Coat Polysaccharide Biosynthesis Protein SpsA, Chain A"/>
    <property type="match status" value="1"/>
</dbReference>
<evidence type="ECO:0000256" key="5">
    <source>
        <dbReference type="ARBA" id="ARBA00022944"/>
    </source>
</evidence>
<dbReference type="Pfam" id="PF00535">
    <property type="entry name" value="Glycos_transf_2"/>
    <property type="match status" value="1"/>
</dbReference>
<comment type="similarity">
    <text evidence="2">Belongs to the CDP-glycerol glycerophosphotransferase family.</text>
</comment>
<sequence>MPRLTLIVPAYNVQGYIGECLDSVLGQDFTDFEVIGVDDCSPDGSGAILDTYAARDDRLRVLHLTENVGLGRARNAGLDQATGDYILFLDSDDTLAPGSLSAIAARLDATGDPDILIYDYTRTYWDGRLLRNKRSDLMTEDGPAVFSLTERPQLLDLLQIVWNKAYRRDFVTRHGFQFPPGYYEDAPWTYSSLIAAERIAVLDRSCVMYRQRREGGNILRTVSRKHFDVFDQYDRVFAFLDGRPDLDSWRPALFRKMVDHFLTVLEKPGRLPRNARAEFFHRAAKDYRARLPEGFERPPGGRGYKYALLGVDSYSAFFGLTRANNVRHRARLGGQARIGRAKRAALGVFYRSQLRMPVDENLAVFSAYWGRGYSCNPAAIEAELGRLAPQVRRVWAVRSEHRDRVPKGVEKVIVGSRDYWAVMARAKYLTNNVNFGDTIVKRQGQIHLQTHHGTPLKTMGLDQAQYPASTNMDMEKLLRRCDRWDFSLSANRFSTTVWERVYPCRYTTLETGYPRNDVLVNATAADVVAARRELGLADGATAFLYMPTHREYEKSFAPRLDLSKLAEDLGPDVTLLVRGHYFYKPTGRLAELQAGGRIIDVSAHGDVEQLYLAADALITDYSSAMFDYANLDRPIVIHADDWETYRVVRGTYFDLMAEPPGAVATTQERLTEILGSKEWCDEKAAALRAAFRERFCDYDDGRAAERVVRKVFLGEETLLPVVPLAERTPAPSPAEALTQV</sequence>
<dbReference type="Proteomes" id="UP001164963">
    <property type="component" value="Chromosome"/>
</dbReference>
<dbReference type="Pfam" id="PF04464">
    <property type="entry name" value="Glyphos_transf"/>
    <property type="match status" value="1"/>
</dbReference>
<proteinExistence type="inferred from homology"/>
<keyword evidence="3" id="KW-1003">Cell membrane</keyword>
<keyword evidence="9" id="KW-1185">Reference proteome</keyword>
<dbReference type="SUPFAM" id="SSF53756">
    <property type="entry name" value="UDP-Glycosyltransferase/glycogen phosphorylase"/>
    <property type="match status" value="1"/>
</dbReference>
<evidence type="ECO:0000256" key="3">
    <source>
        <dbReference type="ARBA" id="ARBA00022475"/>
    </source>
</evidence>
<keyword evidence="5" id="KW-0777">Teichoic acid biosynthesis</keyword>
<keyword evidence="6" id="KW-0472">Membrane</keyword>
<protein>
    <submittedName>
        <fullName evidence="8">CDP-glycerol glycerophosphotransferase family protein</fullName>
    </submittedName>
</protein>
<dbReference type="InterPro" id="IPR007554">
    <property type="entry name" value="Glycerophosphate_synth"/>
</dbReference>
<dbReference type="PANTHER" id="PTHR37316:SF3">
    <property type="entry name" value="TEICHOIC ACID GLYCEROL-PHOSPHATE TRANSFERASE"/>
    <property type="match status" value="1"/>
</dbReference>
<dbReference type="SUPFAM" id="SSF53448">
    <property type="entry name" value="Nucleotide-diphospho-sugar transferases"/>
    <property type="match status" value="1"/>
</dbReference>
<evidence type="ECO:0000256" key="2">
    <source>
        <dbReference type="ARBA" id="ARBA00010488"/>
    </source>
</evidence>
<dbReference type="RefSeq" id="WP_265544412.1">
    <property type="nucleotide sequence ID" value="NZ_CP098740.1"/>
</dbReference>
<feature type="domain" description="Glycosyltransferase 2-like" evidence="7">
    <location>
        <begin position="6"/>
        <end position="133"/>
    </location>
</feature>
<dbReference type="InterPro" id="IPR043149">
    <property type="entry name" value="TagF_N"/>
</dbReference>
<evidence type="ECO:0000256" key="6">
    <source>
        <dbReference type="ARBA" id="ARBA00023136"/>
    </source>
</evidence>
<dbReference type="InterPro" id="IPR001173">
    <property type="entry name" value="Glyco_trans_2-like"/>
</dbReference>
<comment type="subcellular location">
    <subcellularLocation>
        <location evidence="1">Cell membrane</location>
        <topology evidence="1">Peripheral membrane protein</topology>
    </subcellularLocation>
</comment>
<evidence type="ECO:0000259" key="7">
    <source>
        <dbReference type="Pfam" id="PF00535"/>
    </source>
</evidence>
<reference evidence="8" key="1">
    <citation type="journal article" date="2022" name="Front. Microbiol.">
        <title>Mirubactin C rescues the lethal effect of cell wall biosynthesis mutations in Bacillus subtilis.</title>
        <authorList>
            <person name="Kepplinger B."/>
            <person name="Wen X."/>
            <person name="Tyler A.R."/>
            <person name="Kim B.Y."/>
            <person name="Brown J."/>
            <person name="Banks P."/>
            <person name="Dashti Y."/>
            <person name="Mackenzie E.S."/>
            <person name="Wills C."/>
            <person name="Kawai Y."/>
            <person name="Waldron K.J."/>
            <person name="Allenby N.E.E."/>
            <person name="Wu L.J."/>
            <person name="Hall M.J."/>
            <person name="Errington J."/>
        </authorList>
    </citation>
    <scope>NUCLEOTIDE SEQUENCE</scope>
    <source>
        <strain evidence="8">MDA8-470</strain>
    </source>
</reference>
<dbReference type="EMBL" id="CP098740">
    <property type="protein sequence ID" value="UZK56321.1"/>
    <property type="molecule type" value="Genomic_DNA"/>
</dbReference>
<evidence type="ECO:0000313" key="9">
    <source>
        <dbReference type="Proteomes" id="UP001164963"/>
    </source>
</evidence>
<organism evidence="8 9">
    <name type="scientific">Streptomyces drozdowiczii</name>
    <dbReference type="NCBI Taxonomy" id="202862"/>
    <lineage>
        <taxon>Bacteria</taxon>
        <taxon>Bacillati</taxon>
        <taxon>Actinomycetota</taxon>
        <taxon>Actinomycetes</taxon>
        <taxon>Kitasatosporales</taxon>
        <taxon>Streptomycetaceae</taxon>
        <taxon>Streptomyces</taxon>
    </lineage>
</organism>
<name>A0ABY6PW20_9ACTN</name>
<gene>
    <name evidence="8" type="ORF">NEH16_21485</name>
</gene>
<dbReference type="InterPro" id="IPR029044">
    <property type="entry name" value="Nucleotide-diphossugar_trans"/>
</dbReference>
<dbReference type="Gene3D" id="3.40.50.12580">
    <property type="match status" value="1"/>
</dbReference>
<dbReference type="Gene3D" id="3.40.50.11820">
    <property type="match status" value="1"/>
</dbReference>
<accession>A0ABY6PW20</accession>
<dbReference type="PANTHER" id="PTHR37316">
    <property type="entry name" value="TEICHOIC ACID GLYCEROL-PHOSPHATE PRIMASE"/>
    <property type="match status" value="1"/>
</dbReference>
<dbReference type="InterPro" id="IPR043148">
    <property type="entry name" value="TagF_C"/>
</dbReference>
<evidence type="ECO:0000313" key="8">
    <source>
        <dbReference type="EMBL" id="UZK56321.1"/>
    </source>
</evidence>
<evidence type="ECO:0000256" key="4">
    <source>
        <dbReference type="ARBA" id="ARBA00022679"/>
    </source>
</evidence>